<sequence length="67" mass="7726">MTRHGRLPMNPQEAVQTEGEIPIEEPLQAPQLTGEQIRRLTSANMRNHSVHDHRPFSDFESHPEQSK</sequence>
<organism evidence="1 2">
    <name type="scientific">Rhabditophanes sp. KR3021</name>
    <dbReference type="NCBI Taxonomy" id="114890"/>
    <lineage>
        <taxon>Eukaryota</taxon>
        <taxon>Metazoa</taxon>
        <taxon>Ecdysozoa</taxon>
        <taxon>Nematoda</taxon>
        <taxon>Chromadorea</taxon>
        <taxon>Rhabditida</taxon>
        <taxon>Tylenchina</taxon>
        <taxon>Panagrolaimomorpha</taxon>
        <taxon>Strongyloidoidea</taxon>
        <taxon>Alloionematidae</taxon>
        <taxon>Rhabditophanes</taxon>
    </lineage>
</organism>
<dbReference type="Proteomes" id="UP000095286">
    <property type="component" value="Unplaced"/>
</dbReference>
<dbReference type="WBParaSite" id="RSKR_0000581850.1">
    <property type="protein sequence ID" value="RSKR_0000581850.1"/>
    <property type="gene ID" value="RSKR_0000581850"/>
</dbReference>
<accession>A0AC35TYH4</accession>
<reference evidence="2" key="1">
    <citation type="submission" date="2016-11" db="UniProtKB">
        <authorList>
            <consortium name="WormBaseParasite"/>
        </authorList>
    </citation>
    <scope>IDENTIFICATION</scope>
    <source>
        <strain evidence="2">KR3021</strain>
    </source>
</reference>
<proteinExistence type="predicted"/>
<protein>
    <submittedName>
        <fullName evidence="2">Catalase</fullName>
    </submittedName>
</protein>
<name>A0AC35TYH4_9BILA</name>
<evidence type="ECO:0000313" key="1">
    <source>
        <dbReference type="Proteomes" id="UP000095286"/>
    </source>
</evidence>
<evidence type="ECO:0000313" key="2">
    <source>
        <dbReference type="WBParaSite" id="RSKR_0000581850.1"/>
    </source>
</evidence>